<keyword evidence="2" id="KW-1185">Reference proteome</keyword>
<dbReference type="InterPro" id="IPR012669">
    <property type="entry name" value="Pectate_lyase"/>
</dbReference>
<dbReference type="Pfam" id="PF09492">
    <property type="entry name" value="Pec_lyase"/>
    <property type="match status" value="1"/>
</dbReference>
<dbReference type="GO" id="GO:0016829">
    <property type="term" value="F:lyase activity"/>
    <property type="evidence" value="ECO:0007669"/>
    <property type="project" value="UniProtKB-KW"/>
</dbReference>
<keyword evidence="1" id="KW-0456">Lyase</keyword>
<dbReference type="AlphaFoldDB" id="A0A1T4K9H7"/>
<dbReference type="EMBL" id="FUXC01000001">
    <property type="protein sequence ID" value="SJZ38965.1"/>
    <property type="molecule type" value="Genomic_DNA"/>
</dbReference>
<evidence type="ECO:0000313" key="1">
    <source>
        <dbReference type="EMBL" id="SJZ38965.1"/>
    </source>
</evidence>
<evidence type="ECO:0000313" key="2">
    <source>
        <dbReference type="Proteomes" id="UP000190395"/>
    </source>
</evidence>
<proteinExistence type="predicted"/>
<dbReference type="NCBIfam" id="TIGR02474">
    <property type="entry name" value="pec_lyase"/>
    <property type="match status" value="1"/>
</dbReference>
<dbReference type="Proteomes" id="UP000190395">
    <property type="component" value="Unassembled WGS sequence"/>
</dbReference>
<gene>
    <name evidence="1" type="ORF">SAMN02745152_00024</name>
</gene>
<sequence length="426" mass="49115">MLFFFVLGCQTSYVEKIEDENSSVGQAEFENFTQKKYSPVSLKEFSDGFNHARYIYKNSVPPYKLYDEEQIAGIAENMVFLQNPDGGWTKNLDYQRIFTLEELKALQEKNSRLKPVTYHLKTESHGSTMDNRNIFSQIRYLANVYMQIPEKRYAECAKRGILWILNAQEPNTGGFTGADVFAITFNDDVMADVLSFLNEVVQNRKLYAFVDEETCARAQNAYSRGIECILKTQIKVTLDNGSKILTAWCQQHSYENYAPVWAREFEPPSICSTESKNVVKFLMKIENPSPEIQNAIISACEFFDRPEIRIHGKKLVRKTRKAEVLNGRYYDYEQVLVDEPSAPDLWARFYALDSSFDVETGARKTISGTYPSVLKPVWCDRGCKYVEDFNSLSVERRNGYGYTTSSMERLISTDFPAWKRKNGISR</sequence>
<dbReference type="STRING" id="225004.SAMN02745152_00024"/>
<dbReference type="OrthoDB" id="9804686at2"/>
<dbReference type="RefSeq" id="WP_078929693.1">
    <property type="nucleotide sequence ID" value="NZ_FUXC01000001.1"/>
</dbReference>
<organism evidence="1 2">
    <name type="scientific">Treponema berlinense</name>
    <dbReference type="NCBI Taxonomy" id="225004"/>
    <lineage>
        <taxon>Bacteria</taxon>
        <taxon>Pseudomonadati</taxon>
        <taxon>Spirochaetota</taxon>
        <taxon>Spirochaetia</taxon>
        <taxon>Spirochaetales</taxon>
        <taxon>Treponemataceae</taxon>
        <taxon>Treponema</taxon>
    </lineage>
</organism>
<name>A0A1T4K9H7_9SPIR</name>
<accession>A0A1T4K9H7</accession>
<dbReference type="SUPFAM" id="SSF81853">
    <property type="entry name" value="Family 10 polysaccharide lyase"/>
    <property type="match status" value="1"/>
</dbReference>
<dbReference type="GeneID" id="303366306"/>
<dbReference type="Gene3D" id="1.50.10.20">
    <property type="match status" value="1"/>
</dbReference>
<protein>
    <submittedName>
        <fullName evidence="1">Pectate lyase, PelA/Pel-15E family</fullName>
    </submittedName>
</protein>
<reference evidence="1 2" key="1">
    <citation type="submission" date="2017-02" db="EMBL/GenBank/DDBJ databases">
        <authorList>
            <person name="Peterson S.W."/>
        </authorList>
    </citation>
    <scope>NUCLEOTIDE SEQUENCE [LARGE SCALE GENOMIC DNA]</scope>
    <source>
        <strain evidence="1 2">ATCC BAA-909</strain>
    </source>
</reference>